<proteinExistence type="inferred from homology"/>
<protein>
    <submittedName>
        <fullName evidence="7">TauD/TfdA family dioxygenase</fullName>
    </submittedName>
</protein>
<evidence type="ECO:0000313" key="8">
    <source>
        <dbReference type="Proteomes" id="UP001238540"/>
    </source>
</evidence>
<evidence type="ECO:0000259" key="6">
    <source>
        <dbReference type="Pfam" id="PF02668"/>
    </source>
</evidence>
<keyword evidence="2" id="KW-0479">Metal-binding</keyword>
<evidence type="ECO:0000256" key="1">
    <source>
        <dbReference type="ARBA" id="ARBA00005896"/>
    </source>
</evidence>
<name>A0ABT8BVZ5_9VIBR</name>
<dbReference type="InterPro" id="IPR042098">
    <property type="entry name" value="TauD-like_sf"/>
</dbReference>
<organism evidence="7 8">
    <name type="scientific">Vibrio ostreicida</name>
    <dbReference type="NCBI Taxonomy" id="526588"/>
    <lineage>
        <taxon>Bacteria</taxon>
        <taxon>Pseudomonadati</taxon>
        <taxon>Pseudomonadota</taxon>
        <taxon>Gammaproteobacteria</taxon>
        <taxon>Vibrionales</taxon>
        <taxon>Vibrionaceae</taxon>
        <taxon>Vibrio</taxon>
    </lineage>
</organism>
<sequence>MNITVLSAHIGALVEGIDLATLTSSQFDVLYQAYIKHKVLFFHHQNLTPQQHIALAQRFGELEPVHPFFPHLDDHNQVVVIETSPGHPPSTSYWHTDLTWQQVPCRCSILQAQYCPPKGGDTIWTSMSAVWDGLSREQQSELANLTATHGLHAFEGSRYDSIDAQGGSQVAQISQHYPPVVHPLVVRHPDSGQPSVFVNEQFTRYINEVSSQRSQAVLNDVFGRARREEYQVRFTWQPGSVAIWDNLCTQHFAVTDYGDEPRRLHRVTVRGTPLNSL</sequence>
<dbReference type="Pfam" id="PF02668">
    <property type="entry name" value="TauD"/>
    <property type="match status" value="1"/>
</dbReference>
<evidence type="ECO:0000313" key="7">
    <source>
        <dbReference type="EMBL" id="MDN3610267.1"/>
    </source>
</evidence>
<feature type="domain" description="TauD/TfdA-like" evidence="6">
    <location>
        <begin position="5"/>
        <end position="268"/>
    </location>
</feature>
<dbReference type="PANTHER" id="PTHR30468:SF1">
    <property type="entry name" value="ALPHA-KETOGLUTARATE-DEPENDENT SULFONATE DIOXYGENASE"/>
    <property type="match status" value="1"/>
</dbReference>
<dbReference type="InterPro" id="IPR003819">
    <property type="entry name" value="TauD/TfdA-like"/>
</dbReference>
<reference evidence="8" key="1">
    <citation type="journal article" date="2019" name="Int. J. Syst. Evol. Microbiol.">
        <title>The Global Catalogue of Microorganisms (GCM) 10K type strain sequencing project: providing services to taxonomists for standard genome sequencing and annotation.</title>
        <authorList>
            <consortium name="The Broad Institute Genomics Platform"/>
            <consortium name="The Broad Institute Genome Sequencing Center for Infectious Disease"/>
            <person name="Wu L."/>
            <person name="Ma J."/>
        </authorList>
    </citation>
    <scope>NUCLEOTIDE SEQUENCE [LARGE SCALE GENOMIC DNA]</scope>
    <source>
        <strain evidence="8">CECT 7398</strain>
    </source>
</reference>
<dbReference type="Proteomes" id="UP001238540">
    <property type="component" value="Unassembled WGS sequence"/>
</dbReference>
<evidence type="ECO:0000256" key="3">
    <source>
        <dbReference type="ARBA" id="ARBA00022964"/>
    </source>
</evidence>
<keyword evidence="8" id="KW-1185">Reference proteome</keyword>
<accession>A0ABT8BVZ5</accession>
<dbReference type="PANTHER" id="PTHR30468">
    <property type="entry name" value="ALPHA-KETOGLUTARATE-DEPENDENT SULFONATE DIOXYGENASE"/>
    <property type="match status" value="1"/>
</dbReference>
<comment type="caution">
    <text evidence="7">The sequence shown here is derived from an EMBL/GenBank/DDBJ whole genome shotgun (WGS) entry which is preliminary data.</text>
</comment>
<gene>
    <name evidence="7" type="ORF">QWZ16_11195</name>
</gene>
<keyword evidence="5" id="KW-0408">Iron</keyword>
<dbReference type="GO" id="GO:0051213">
    <property type="term" value="F:dioxygenase activity"/>
    <property type="evidence" value="ECO:0007669"/>
    <property type="project" value="UniProtKB-KW"/>
</dbReference>
<dbReference type="Gene3D" id="3.60.130.10">
    <property type="entry name" value="Clavaminate synthase-like"/>
    <property type="match status" value="1"/>
</dbReference>
<dbReference type="InterPro" id="IPR051323">
    <property type="entry name" value="AtsK-like"/>
</dbReference>
<dbReference type="EMBL" id="JAUFQC010000001">
    <property type="protein sequence ID" value="MDN3610267.1"/>
    <property type="molecule type" value="Genomic_DNA"/>
</dbReference>
<comment type="similarity">
    <text evidence="1">Belongs to the TfdA dioxygenase family.</text>
</comment>
<dbReference type="RefSeq" id="WP_170882007.1">
    <property type="nucleotide sequence ID" value="NZ_JABEYA020000001.1"/>
</dbReference>
<keyword evidence="3 7" id="KW-0223">Dioxygenase</keyword>
<evidence type="ECO:0000256" key="5">
    <source>
        <dbReference type="ARBA" id="ARBA00023004"/>
    </source>
</evidence>
<keyword evidence="4" id="KW-0560">Oxidoreductase</keyword>
<evidence type="ECO:0000256" key="2">
    <source>
        <dbReference type="ARBA" id="ARBA00022723"/>
    </source>
</evidence>
<dbReference type="SUPFAM" id="SSF51197">
    <property type="entry name" value="Clavaminate synthase-like"/>
    <property type="match status" value="1"/>
</dbReference>
<evidence type="ECO:0000256" key="4">
    <source>
        <dbReference type="ARBA" id="ARBA00023002"/>
    </source>
</evidence>